<reference evidence="1 2" key="1">
    <citation type="submission" date="2019-04" db="EMBL/GenBank/DDBJ databases">
        <title>Genome of a novel bacterium Candidatus Jettenia ecosi reconstructed from metagenome of an anammox bioreactor.</title>
        <authorList>
            <person name="Mardanov A.V."/>
            <person name="Beletsky A.V."/>
            <person name="Ravin N.V."/>
            <person name="Botchkova E.A."/>
            <person name="Litti Y.V."/>
            <person name="Nozhevnikova A.N."/>
        </authorList>
    </citation>
    <scope>NUCLEOTIDE SEQUENCE [LARGE SCALE GENOMIC DNA]</scope>
    <source>
        <strain evidence="1">J2</strain>
    </source>
</reference>
<dbReference type="Proteomes" id="UP000319783">
    <property type="component" value="Unassembled WGS sequence"/>
</dbReference>
<comment type="caution">
    <text evidence="1">The sequence shown here is derived from an EMBL/GenBank/DDBJ whole genome shotgun (WGS) entry which is preliminary data.</text>
</comment>
<proteinExistence type="predicted"/>
<accession>A0A533QAU9</accession>
<protein>
    <submittedName>
        <fullName evidence="1">Uncharacterized protein</fullName>
    </submittedName>
</protein>
<dbReference type="AlphaFoldDB" id="A0A533QAU9"/>
<dbReference type="EMBL" id="SULG01000035">
    <property type="protein sequence ID" value="TLD41834.1"/>
    <property type="molecule type" value="Genomic_DNA"/>
</dbReference>
<evidence type="ECO:0000313" key="1">
    <source>
        <dbReference type="EMBL" id="TLD41834.1"/>
    </source>
</evidence>
<name>A0A533QAU9_9BACT</name>
<gene>
    <name evidence="1" type="ORF">JETT_1924</name>
</gene>
<evidence type="ECO:0000313" key="2">
    <source>
        <dbReference type="Proteomes" id="UP000319783"/>
    </source>
</evidence>
<organism evidence="1 2">
    <name type="scientific">Candidatus Jettenia ecosi</name>
    <dbReference type="NCBI Taxonomy" id="2494326"/>
    <lineage>
        <taxon>Bacteria</taxon>
        <taxon>Pseudomonadati</taxon>
        <taxon>Planctomycetota</taxon>
        <taxon>Candidatus Brocadiia</taxon>
        <taxon>Candidatus Brocadiales</taxon>
        <taxon>Candidatus Brocadiaceae</taxon>
        <taxon>Candidatus Jettenia</taxon>
    </lineage>
</organism>
<sequence>MAGKANVDDTHGRVQVYNVQRYYSNQRLKPNRKRGHGYGIRYLSFSILKGCHDYSKNRKKVFNPEGVT</sequence>